<feature type="signal peptide" evidence="1">
    <location>
        <begin position="1"/>
        <end position="16"/>
    </location>
</feature>
<keyword evidence="3" id="KW-1185">Reference proteome</keyword>
<protein>
    <submittedName>
        <fullName evidence="2">Uncharacterized protein</fullName>
    </submittedName>
</protein>
<evidence type="ECO:0000313" key="2">
    <source>
        <dbReference type="EMBL" id="CAG9312562.1"/>
    </source>
</evidence>
<evidence type="ECO:0000256" key="1">
    <source>
        <dbReference type="SAM" id="SignalP"/>
    </source>
</evidence>
<reference evidence="2" key="1">
    <citation type="submission" date="2021-09" db="EMBL/GenBank/DDBJ databases">
        <authorList>
            <consortium name="AG Swart"/>
            <person name="Singh M."/>
            <person name="Singh A."/>
            <person name="Seah K."/>
            <person name="Emmerich C."/>
        </authorList>
    </citation>
    <scope>NUCLEOTIDE SEQUENCE</scope>
    <source>
        <strain evidence="2">ATCC30299</strain>
    </source>
</reference>
<comment type="caution">
    <text evidence="2">The sequence shown here is derived from an EMBL/GenBank/DDBJ whole genome shotgun (WGS) entry which is preliminary data.</text>
</comment>
<dbReference type="Proteomes" id="UP001162131">
    <property type="component" value="Unassembled WGS sequence"/>
</dbReference>
<dbReference type="EMBL" id="CAJZBQ010000007">
    <property type="protein sequence ID" value="CAG9312562.1"/>
    <property type="molecule type" value="Genomic_DNA"/>
</dbReference>
<keyword evidence="1" id="KW-0732">Signal</keyword>
<proteinExistence type="predicted"/>
<gene>
    <name evidence="2" type="ORF">BSTOLATCC_MIC6954</name>
</gene>
<evidence type="ECO:0000313" key="3">
    <source>
        <dbReference type="Proteomes" id="UP001162131"/>
    </source>
</evidence>
<feature type="chain" id="PRO_5043998167" evidence="1">
    <location>
        <begin position="17"/>
        <end position="1547"/>
    </location>
</feature>
<organism evidence="2 3">
    <name type="scientific">Blepharisma stoltei</name>
    <dbReference type="NCBI Taxonomy" id="1481888"/>
    <lineage>
        <taxon>Eukaryota</taxon>
        <taxon>Sar</taxon>
        <taxon>Alveolata</taxon>
        <taxon>Ciliophora</taxon>
        <taxon>Postciliodesmatophora</taxon>
        <taxon>Heterotrichea</taxon>
        <taxon>Heterotrichida</taxon>
        <taxon>Blepharismidae</taxon>
        <taxon>Blepharisma</taxon>
    </lineage>
</organism>
<accession>A0AAU9IH91</accession>
<sequence>MKSLISFLALIWLAMGDPTRTAKDGYLDPGKIRWWKDSWAPNPIELSQTNSGTSSVTVNINFRPQTSLPTTGNMGFVIVTVPSAFSSTTTYTSGSMAIKANTDTSYSFTLGTALPSAGVYGPFQIVTKTLSGGQIYDANYVFGCVAVSASVSSASANSLTVATVTLTSSTAYVGSSDGLTFTFTIPAGTNLWKHDIFEIVPDTHWTIPSSPTCASVDISGTTNNIKGPKGDNSLPCAIAASGLANGGYNTAKSTATPATNSIYIYGLSQDVLITSSYQIKLQVSSFTLPLSAVSTSNFSWNLKIWRWGTTNLLAQYAGTGPLTPVAGAVTISSWVPYNTNIASTDIPNSSSNSFYLFTKLTFSAAHAITYGTIVITFNSYADISSGYWWQDHADTSDDTRANCYLNTYVKGIKCSVASTKATITIADKVTLAANTAISITLLTKLTSGAAISSIITTDSTTSANIDQITSTTSWSFNTAASTYVPMTSFQFFATATNSIPSGGTLTLGEQKGGYTGSQYLMWYMTPKNDWSATTTLKVGLPFSSTGVQLLSSYITTGATYKEKILQSSDYSGSAVALGTAVNTPTLTAGTPGSISIAFMASGFPTTGGKNMFAFSYGDNSAASYQNALPFVASNVATFYECWAKTSSTTNGAVTEFSNYVFSVITSQADSALKVASLCKDNYAGIPIAVVFHALNLKFNFGDTSNLYYLDVEFNSLGSSNLGTGASGKETIPVASAATGATASLNPTSKTVTISGLGSVDADTTVTVYLPYGGDITTSYTTTQTFYYLVAGADPDNKMVLYTGTGGTTFTSTGQVKFSAGSFTTPGSGTYTIGGTSVSTTLSVTPDSSITSDVTAGWIGVGLPAGFTSSSTKLSLNSNNADLYKVASSSSSFKGGFLIAPLSATTKVTQGAANTLSMDSGLTVPPSTGSSGAGSGTLTVFISGSTIGSQCTCASKASPITVTINPATITGDTCSLDKLYAQGSDSVDSTLTLSFTTINPIPAGGSITITLASSTWTLPSSSPIVSKCEGVGFTDQSTADNLKVTCAISGTTVTLTQFSQIAAGSVSVKLYHVILTSATAGSPACFTDVTTYDASSDAIDSASGLTNSVTVVVSTEAGTTNTNSFTSKAYPNVAGATADIYLTFSLSKAVPQYGIISITPGFVSSLALTSGDVSSACWTDQDYYACTVSGTAISIQLSNALAANTAMKVYLDMALVLPTSNSTTTGWTIASSWNGVSITADSASASPATFQQVIGTAVSNAITLTSILALHSQTADETTSYIFAFSSAVVVATSDTFVIEFPKDFSPLLGLASAVFPDCSPNNYYTTCSSTALGIASGTYCSVDHWKLTVTGITKATTAASASIDITVDGIQNPVASTTGKFSFYQYGSDGSVKAYTQKSGSVTTVSLPSTMVSLKDATVDTTTLSKSATYTFDFYLSSSTTFTTDNIISIYFPSQFNNKLRNGSTVPCKSVYYDESSSSTSTTTSNTLSSATSCLVSGSNVTLTFPSSLTTATATTSRIQLQLTGFYNPESAISRSTRMGRIWLFHF</sequence>
<name>A0AAU9IH91_9CILI</name>